<comment type="caution">
    <text evidence="2">The sequence shown here is derived from an EMBL/GenBank/DDBJ whole genome shotgun (WGS) entry which is preliminary data.</text>
</comment>
<feature type="transmembrane region" description="Helical" evidence="1">
    <location>
        <begin position="93"/>
        <end position="121"/>
    </location>
</feature>
<keyword evidence="1" id="KW-1133">Transmembrane helix</keyword>
<organism evidence="2 3">
    <name type="scientific">Nonomuraea salmonea</name>
    <dbReference type="NCBI Taxonomy" id="46181"/>
    <lineage>
        <taxon>Bacteria</taxon>
        <taxon>Bacillati</taxon>
        <taxon>Actinomycetota</taxon>
        <taxon>Actinomycetes</taxon>
        <taxon>Streptosporangiales</taxon>
        <taxon>Streptosporangiaceae</taxon>
        <taxon>Nonomuraea</taxon>
    </lineage>
</organism>
<feature type="transmembrane region" description="Helical" evidence="1">
    <location>
        <begin position="47"/>
        <end position="72"/>
    </location>
</feature>
<dbReference type="Proteomes" id="UP001589568">
    <property type="component" value="Unassembled WGS sequence"/>
</dbReference>
<dbReference type="EMBL" id="JBHMCF010000046">
    <property type="protein sequence ID" value="MFB9475953.1"/>
    <property type="molecule type" value="Genomic_DNA"/>
</dbReference>
<evidence type="ECO:0000256" key="1">
    <source>
        <dbReference type="SAM" id="Phobius"/>
    </source>
</evidence>
<keyword evidence="1" id="KW-0472">Membrane</keyword>
<keyword evidence="1" id="KW-0812">Transmembrane</keyword>
<dbReference type="Pfam" id="PF12679">
    <property type="entry name" value="ABC2_membrane_2"/>
    <property type="match status" value="1"/>
</dbReference>
<sequence>MIWLTWRQFRPHVLIAVALLAAVAVTLAVTGPPLRHLSRVAPADETLFYAGATLVHLLPALIGAFWGAPLIARELETGTHRLAWNQGVTRTRWLAVKLAVVGSAAVAASGLLSLAVTWWAGPLDAVAGTTVPTTWWADATVLPVGMEGPGLLSRVDPRLFGARGMAPIGYAAFAFTLGVAAGAVIRRTVPAMAVTLAVFALVQLAVPLAVRPHLLPAEQRTVPITATNVRSFDPTVPRLTVAGPPGAWLLANDTLDARGRTVTALPAWTRECSPPPPTSGRPAPSRIGLPAVQACFARLTDLGYRQRFAYHPLGAFWPLQGVETALFLALSALLAGFCLWWTRHRLP</sequence>
<feature type="transmembrane region" description="Helical" evidence="1">
    <location>
        <begin position="164"/>
        <end position="185"/>
    </location>
</feature>
<gene>
    <name evidence="2" type="ORF">ACFFR3_41220</name>
</gene>
<dbReference type="RefSeq" id="WP_364380201.1">
    <property type="nucleotide sequence ID" value="NZ_JBHMCF010000046.1"/>
</dbReference>
<feature type="transmembrane region" description="Helical" evidence="1">
    <location>
        <begin position="325"/>
        <end position="342"/>
    </location>
</feature>
<name>A0ABV5P052_9ACTN</name>
<keyword evidence="3" id="KW-1185">Reference proteome</keyword>
<evidence type="ECO:0000313" key="3">
    <source>
        <dbReference type="Proteomes" id="UP001589568"/>
    </source>
</evidence>
<protein>
    <submittedName>
        <fullName evidence="2">ABC transporter permease subunit</fullName>
    </submittedName>
</protein>
<reference evidence="2 3" key="1">
    <citation type="submission" date="2024-09" db="EMBL/GenBank/DDBJ databases">
        <authorList>
            <person name="Sun Q."/>
            <person name="Mori K."/>
        </authorList>
    </citation>
    <scope>NUCLEOTIDE SEQUENCE [LARGE SCALE GENOMIC DNA]</scope>
    <source>
        <strain evidence="2 3">JCM 3324</strain>
    </source>
</reference>
<accession>A0ABV5P052</accession>
<proteinExistence type="predicted"/>
<feature type="transmembrane region" description="Helical" evidence="1">
    <location>
        <begin position="191"/>
        <end position="210"/>
    </location>
</feature>
<evidence type="ECO:0000313" key="2">
    <source>
        <dbReference type="EMBL" id="MFB9475953.1"/>
    </source>
</evidence>